<feature type="region of interest" description="Disordered" evidence="4">
    <location>
        <begin position="83"/>
        <end position="116"/>
    </location>
</feature>
<evidence type="ECO:0000313" key="7">
    <source>
        <dbReference type="Proteomes" id="UP000244336"/>
    </source>
</evidence>
<dbReference type="EMBL" id="CM009750">
    <property type="protein sequence ID" value="PUZ69153.1"/>
    <property type="molecule type" value="Genomic_DNA"/>
</dbReference>
<feature type="domain" description="Agenet" evidence="5">
    <location>
        <begin position="115"/>
        <end position="174"/>
    </location>
</feature>
<dbReference type="Proteomes" id="UP000244336">
    <property type="component" value="Chromosome 2"/>
</dbReference>
<dbReference type="STRING" id="1504633.A0A2T7EMW0"/>
<dbReference type="Gramene" id="PUZ69153">
    <property type="protein sequence ID" value="PUZ69153"/>
    <property type="gene ID" value="GQ55_2G086400"/>
</dbReference>
<dbReference type="PANTHER" id="PTHR31917">
    <property type="entry name" value="AGENET DOMAIN-CONTAINING PROTEIN-RELATED"/>
    <property type="match status" value="1"/>
</dbReference>
<evidence type="ECO:0000256" key="1">
    <source>
        <dbReference type="ARBA" id="ARBA00022448"/>
    </source>
</evidence>
<feature type="region of interest" description="Disordered" evidence="4">
    <location>
        <begin position="1"/>
        <end position="41"/>
    </location>
</feature>
<dbReference type="InterPro" id="IPR007930">
    <property type="entry name" value="DUF724"/>
</dbReference>
<evidence type="ECO:0000313" key="6">
    <source>
        <dbReference type="EMBL" id="PUZ69153.1"/>
    </source>
</evidence>
<dbReference type="InterPro" id="IPR008395">
    <property type="entry name" value="Agenet-like_dom"/>
</dbReference>
<reference evidence="6 7" key="1">
    <citation type="submission" date="2018-04" db="EMBL/GenBank/DDBJ databases">
        <title>WGS assembly of Panicum hallii var. hallii HAL2.</title>
        <authorList>
            <person name="Lovell J."/>
            <person name="Jenkins J."/>
            <person name="Lowry D."/>
            <person name="Mamidi S."/>
            <person name="Sreedasyam A."/>
            <person name="Weng X."/>
            <person name="Barry K."/>
            <person name="Bonette J."/>
            <person name="Campitelli B."/>
            <person name="Daum C."/>
            <person name="Gordon S."/>
            <person name="Gould B."/>
            <person name="Lipzen A."/>
            <person name="MacQueen A."/>
            <person name="Palacio-Mejia J."/>
            <person name="Plott C."/>
            <person name="Shakirov E."/>
            <person name="Shu S."/>
            <person name="Yoshinaga Y."/>
            <person name="Zane M."/>
            <person name="Rokhsar D."/>
            <person name="Grimwood J."/>
            <person name="Schmutz J."/>
            <person name="Juenger T."/>
        </authorList>
    </citation>
    <scope>NUCLEOTIDE SEQUENCE [LARGE SCALE GENOMIC DNA]</scope>
    <source>
        <strain evidence="7">cv. HAL2</strain>
    </source>
</reference>
<keyword evidence="2" id="KW-0341">Growth regulation</keyword>
<feature type="region of interest" description="Disordered" evidence="4">
    <location>
        <begin position="677"/>
        <end position="696"/>
    </location>
</feature>
<feature type="region of interest" description="Disordered" evidence="4">
    <location>
        <begin position="329"/>
        <end position="378"/>
    </location>
</feature>
<keyword evidence="3" id="KW-0175">Coiled coil</keyword>
<dbReference type="AlphaFoldDB" id="A0A2T7EMW0"/>
<protein>
    <recommendedName>
        <fullName evidence="5">Agenet domain-containing protein</fullName>
    </recommendedName>
</protein>
<organism evidence="6 7">
    <name type="scientific">Panicum hallii var. hallii</name>
    <dbReference type="NCBI Taxonomy" id="1504633"/>
    <lineage>
        <taxon>Eukaryota</taxon>
        <taxon>Viridiplantae</taxon>
        <taxon>Streptophyta</taxon>
        <taxon>Embryophyta</taxon>
        <taxon>Tracheophyta</taxon>
        <taxon>Spermatophyta</taxon>
        <taxon>Magnoliopsida</taxon>
        <taxon>Liliopsida</taxon>
        <taxon>Poales</taxon>
        <taxon>Poaceae</taxon>
        <taxon>PACMAD clade</taxon>
        <taxon>Panicoideae</taxon>
        <taxon>Panicodae</taxon>
        <taxon>Paniceae</taxon>
        <taxon>Panicinae</taxon>
        <taxon>Panicum</taxon>
        <taxon>Panicum sect. Panicum</taxon>
    </lineage>
</organism>
<evidence type="ECO:0000256" key="4">
    <source>
        <dbReference type="SAM" id="MobiDB-lite"/>
    </source>
</evidence>
<feature type="compositionally biased region" description="Pro residues" evidence="4">
    <location>
        <begin position="98"/>
        <end position="115"/>
    </location>
</feature>
<feature type="domain" description="Agenet" evidence="5">
    <location>
        <begin position="264"/>
        <end position="323"/>
    </location>
</feature>
<feature type="coiled-coil region" evidence="3">
    <location>
        <begin position="988"/>
        <end position="1022"/>
    </location>
</feature>
<dbReference type="OrthoDB" id="938602at2759"/>
<evidence type="ECO:0000256" key="3">
    <source>
        <dbReference type="SAM" id="Coils"/>
    </source>
</evidence>
<accession>A0A2T7EMW0</accession>
<keyword evidence="7" id="KW-1185">Reference proteome</keyword>
<feature type="domain" description="Agenet" evidence="5">
    <location>
        <begin position="193"/>
        <end position="259"/>
    </location>
</feature>
<evidence type="ECO:0000259" key="5">
    <source>
        <dbReference type="SMART" id="SM00743"/>
    </source>
</evidence>
<name>A0A2T7EMW0_9POAL</name>
<dbReference type="PANTHER" id="PTHR31917:SF74">
    <property type="entry name" value="EXPRESSED PROTEIN"/>
    <property type="match status" value="1"/>
</dbReference>
<gene>
    <name evidence="6" type="ORF">GQ55_2G086400</name>
</gene>
<dbReference type="Pfam" id="PF05266">
    <property type="entry name" value="DUF724"/>
    <property type="match status" value="1"/>
</dbReference>
<feature type="compositionally biased region" description="Pro residues" evidence="4">
    <location>
        <begin position="22"/>
        <end position="37"/>
    </location>
</feature>
<evidence type="ECO:0000256" key="2">
    <source>
        <dbReference type="ARBA" id="ARBA00022604"/>
    </source>
</evidence>
<feature type="domain" description="Agenet" evidence="5">
    <location>
        <begin position="33"/>
        <end position="103"/>
    </location>
</feature>
<dbReference type="InterPro" id="IPR014002">
    <property type="entry name" value="Agenet_dom_plant"/>
</dbReference>
<dbReference type="SMART" id="SM00743">
    <property type="entry name" value="Agenet"/>
    <property type="match status" value="4"/>
</dbReference>
<dbReference type="Pfam" id="PF05641">
    <property type="entry name" value="Agenet"/>
    <property type="match status" value="2"/>
</dbReference>
<keyword evidence="1" id="KW-0813">Transport</keyword>
<sequence length="1064" mass="115331">MPAGRSPALSGRRRSRKKGQPTPSPPPPAQEPNPLPPGTEVEVRIDDEGFYGSWYEATVVGFDPAAGRGSPAKYTVTYSHLEAQDGPDSVAPSHVRPRPPPPPGPGSPPSTPSPPRFLLHDFVEAFDCEGWWSGIVFAPAPADPGSPVTVAFPITREVLLFPAHLVRPRRDYVGGEWAPSRAVISVQPRRAVRVYKAGEKVELLREREAYGDSWFPATVAKAVDRLSYVVEYLDDQVGGGKAAVYRHSAYIRPAKYHRPRESKVVLCPGTAVEVYCDGAWSQGVVRRVVREGCEYEVSVDGEEAEQLLTKAVYQLRPLYMWNGKHWTNPGDKGQANLRQQSASGKRPSSPVDGTSSDDKHSSVPESPTVKKSRKEPQQQDLILDEGSEHAPVSEMDASLCASCKSLASDRCPNSCLLLSEKNGLSVFPHKAMTTCSVSKNGILCASSGHSEPPEASNHSPSPCPLLSEKNGLSVLPHEIVSTCSVSKDGLLCASSGHSAPPEASDHFPNLCPPLSGKNGLSVLPHKIVSTSSVSKNGLHCASTGHTAPPVASNHPMGSCPLLSEKNRLSMLAHKIVSICSMSKNGLLCASSGNPAPPEESVPGLIGETECSRDAISEVVPSNGQLNTPVCERNVDVACDMLSIPEVRKQNIASSLRDQLIQERTFFVKELSVKKGISKNKKGATHPKAQAHQGKIDASDHVQIQLKENKNSSGKEIICALSASAECQKTSAWTRQVSGGTSSGSDTEGVNFKKLARKEGSGLLDKELSATINRDCQVNRNADVCTDTAATQVTKSNPLTEIPILSLDHLVQQDGSKVDERSIVLPLQNARNSEFTTDHILLRTCSFSGSSMPSHLSSSPISGNQVPFVKSSPLWPLIDAWDVFKKVPQQPHFRPVTKFLPALREGMALGLMATFASSVEGISKSSIADSIASFEEKITTLRHLEENGFDVEFLRCGLVKLIQIKSDHTSYLTEKDQLKAQLLEKAACLSRFDERLDKKEQTIARLEEELGRARWEARKMFEEKEREDGELSRLNAADSSVEEACAGAELQFQSVLAELRRKSLT</sequence>
<proteinExistence type="predicted"/>